<keyword evidence="1" id="KW-0812">Transmembrane</keyword>
<organism evidence="2 3">
    <name type="scientific">Punica granatum</name>
    <name type="common">Pomegranate</name>
    <dbReference type="NCBI Taxonomy" id="22663"/>
    <lineage>
        <taxon>Eukaryota</taxon>
        <taxon>Viridiplantae</taxon>
        <taxon>Streptophyta</taxon>
        <taxon>Embryophyta</taxon>
        <taxon>Tracheophyta</taxon>
        <taxon>Spermatophyta</taxon>
        <taxon>Magnoliopsida</taxon>
        <taxon>eudicotyledons</taxon>
        <taxon>Gunneridae</taxon>
        <taxon>Pentapetalae</taxon>
        <taxon>rosids</taxon>
        <taxon>malvids</taxon>
        <taxon>Myrtales</taxon>
        <taxon>Lythraceae</taxon>
        <taxon>Punica</taxon>
    </lineage>
</organism>
<dbReference type="EMBL" id="MTKT01001935">
    <property type="protein sequence ID" value="OWM83096.1"/>
    <property type="molecule type" value="Genomic_DNA"/>
</dbReference>
<name>A0A218XEF7_PUNGR</name>
<evidence type="ECO:0000313" key="3">
    <source>
        <dbReference type="Proteomes" id="UP000197138"/>
    </source>
</evidence>
<gene>
    <name evidence="2" type="ORF">CDL15_Pgr011778</name>
</gene>
<protein>
    <submittedName>
        <fullName evidence="2">Uncharacterized protein</fullName>
    </submittedName>
</protein>
<feature type="transmembrane region" description="Helical" evidence="1">
    <location>
        <begin position="21"/>
        <end position="43"/>
    </location>
</feature>
<keyword evidence="1" id="KW-0472">Membrane</keyword>
<accession>A0A218XEF7</accession>
<proteinExistence type="predicted"/>
<evidence type="ECO:0000256" key="1">
    <source>
        <dbReference type="SAM" id="Phobius"/>
    </source>
</evidence>
<comment type="caution">
    <text evidence="2">The sequence shown here is derived from an EMBL/GenBank/DDBJ whole genome shotgun (WGS) entry which is preliminary data.</text>
</comment>
<dbReference type="Proteomes" id="UP000197138">
    <property type="component" value="Unassembled WGS sequence"/>
</dbReference>
<dbReference type="AlphaFoldDB" id="A0A218XEF7"/>
<keyword evidence="1" id="KW-1133">Transmembrane helix</keyword>
<evidence type="ECO:0000313" key="2">
    <source>
        <dbReference type="EMBL" id="OWM83096.1"/>
    </source>
</evidence>
<sequence length="135" mass="15102">MSREVRINFAQVGGLEPKLTVSGAYSVICTLFYSFCLFCTLFGPNDCSTPTQGSKVDFCSFWSNRIELAISVYESRIYAPCGHFGIFCRFRRTVDLGTCEHAQADVRSRERGTACGRTGNVREGRSSFLLIRNQS</sequence>
<reference evidence="3" key="1">
    <citation type="journal article" date="2017" name="Plant J.">
        <title>The pomegranate (Punica granatum L.) genome and the genomics of punicalagin biosynthesis.</title>
        <authorList>
            <person name="Qin G."/>
            <person name="Xu C."/>
            <person name="Ming R."/>
            <person name="Tang H."/>
            <person name="Guyot R."/>
            <person name="Kramer E.M."/>
            <person name="Hu Y."/>
            <person name="Yi X."/>
            <person name="Qi Y."/>
            <person name="Xu X."/>
            <person name="Gao Z."/>
            <person name="Pan H."/>
            <person name="Jian J."/>
            <person name="Tian Y."/>
            <person name="Yue Z."/>
            <person name="Xu Y."/>
        </authorList>
    </citation>
    <scope>NUCLEOTIDE SEQUENCE [LARGE SCALE GENOMIC DNA]</scope>
    <source>
        <strain evidence="3">cv. Dabenzi</strain>
    </source>
</reference>